<protein>
    <submittedName>
        <fullName evidence="2">Transcriptional regulator, XRE family</fullName>
    </submittedName>
</protein>
<accession>A0A286RBC3</accession>
<dbReference type="SUPFAM" id="SSF47413">
    <property type="entry name" value="lambda repressor-like DNA-binding domains"/>
    <property type="match status" value="1"/>
</dbReference>
<dbReference type="Pfam" id="PF13560">
    <property type="entry name" value="HTH_31"/>
    <property type="match status" value="1"/>
</dbReference>
<proteinExistence type="predicted"/>
<reference evidence="2 3" key="1">
    <citation type="journal article" name="Front. Microbiol.">
        <title>Sugar Metabolism of the First Thermophilic Planctomycete Thermogutta terrifontis: Comparative Genomic and Transcriptomic Approaches.</title>
        <authorList>
            <person name="Elcheninov A.G."/>
            <person name="Menzel P."/>
            <person name="Gudbergsdottir S.R."/>
            <person name="Slesarev A.I."/>
            <person name="Kadnikov V.V."/>
            <person name="Krogh A."/>
            <person name="Bonch-Osmolovskaya E.A."/>
            <person name="Peng X."/>
            <person name="Kublanov I.V."/>
        </authorList>
    </citation>
    <scope>NUCLEOTIDE SEQUENCE [LARGE SCALE GENOMIC DNA]</scope>
    <source>
        <strain evidence="2 3">R1</strain>
    </source>
</reference>
<dbReference type="SMART" id="SM00530">
    <property type="entry name" value="HTH_XRE"/>
    <property type="match status" value="1"/>
</dbReference>
<dbReference type="Gene3D" id="1.10.260.40">
    <property type="entry name" value="lambda repressor-like DNA-binding domains"/>
    <property type="match status" value="1"/>
</dbReference>
<dbReference type="CDD" id="cd00093">
    <property type="entry name" value="HTH_XRE"/>
    <property type="match status" value="1"/>
</dbReference>
<dbReference type="PROSITE" id="PS50943">
    <property type="entry name" value="HTH_CROC1"/>
    <property type="match status" value="1"/>
</dbReference>
<evidence type="ECO:0000313" key="2">
    <source>
        <dbReference type="EMBL" id="ASV73261.1"/>
    </source>
</evidence>
<evidence type="ECO:0000313" key="3">
    <source>
        <dbReference type="Proteomes" id="UP000215086"/>
    </source>
</evidence>
<dbReference type="AlphaFoldDB" id="A0A286RBC3"/>
<dbReference type="GO" id="GO:0003677">
    <property type="term" value="F:DNA binding"/>
    <property type="evidence" value="ECO:0007669"/>
    <property type="project" value="InterPro"/>
</dbReference>
<dbReference type="OrthoDB" id="288015at2"/>
<dbReference type="KEGG" id="ttf:THTE_0659"/>
<gene>
    <name evidence="2" type="ORF">THTE_0659</name>
</gene>
<dbReference type="RefSeq" id="WP_095413926.1">
    <property type="nucleotide sequence ID" value="NZ_CP018477.1"/>
</dbReference>
<sequence>MSTFGDYLRQRREALRKNDPAYSIRRVAAQVGIEPSYLSKIERGEQPPPSEKTIVALARVLGEDSDVLLALAGKVSSDLAEVIRKRPQLFAELIRQLKDLPDHAVLRIVREVRDGHW</sequence>
<name>A0A286RBC3_9BACT</name>
<organism evidence="2 3">
    <name type="scientific">Thermogutta terrifontis</name>
    <dbReference type="NCBI Taxonomy" id="1331910"/>
    <lineage>
        <taxon>Bacteria</taxon>
        <taxon>Pseudomonadati</taxon>
        <taxon>Planctomycetota</taxon>
        <taxon>Planctomycetia</taxon>
        <taxon>Pirellulales</taxon>
        <taxon>Thermoguttaceae</taxon>
        <taxon>Thermogutta</taxon>
    </lineage>
</organism>
<keyword evidence="3" id="KW-1185">Reference proteome</keyword>
<feature type="domain" description="HTH cro/C1-type" evidence="1">
    <location>
        <begin position="8"/>
        <end position="68"/>
    </location>
</feature>
<evidence type="ECO:0000259" key="1">
    <source>
        <dbReference type="PROSITE" id="PS50943"/>
    </source>
</evidence>
<dbReference type="Proteomes" id="UP000215086">
    <property type="component" value="Chromosome"/>
</dbReference>
<dbReference type="EMBL" id="CP018477">
    <property type="protein sequence ID" value="ASV73261.1"/>
    <property type="molecule type" value="Genomic_DNA"/>
</dbReference>
<dbReference type="InterPro" id="IPR001387">
    <property type="entry name" value="Cro/C1-type_HTH"/>
</dbReference>
<dbReference type="InterPro" id="IPR010982">
    <property type="entry name" value="Lambda_DNA-bd_dom_sf"/>
</dbReference>